<dbReference type="PANTHER" id="PTHR23071">
    <property type="entry name" value="PHOSPHATIDYLINOSITOL GLYCAN"/>
    <property type="match status" value="1"/>
</dbReference>
<reference evidence="13 14" key="1">
    <citation type="journal article" date="2016" name="Genome Biol. Evol.">
        <title>Divergent and convergent evolution of fungal pathogenicity.</title>
        <authorList>
            <person name="Shang Y."/>
            <person name="Xiao G."/>
            <person name="Zheng P."/>
            <person name="Cen K."/>
            <person name="Zhan S."/>
            <person name="Wang C."/>
        </authorList>
    </citation>
    <scope>NUCLEOTIDE SEQUENCE [LARGE SCALE GENOMIC DNA]</scope>
    <source>
        <strain evidence="13 14">ARSEF 7405</strain>
    </source>
</reference>
<name>A0A162IDM4_9EURO</name>
<feature type="transmembrane region" description="Helical" evidence="12">
    <location>
        <begin position="677"/>
        <end position="694"/>
    </location>
</feature>
<keyword evidence="8 12" id="KW-1133">Transmembrane helix</keyword>
<keyword evidence="7" id="KW-0256">Endoplasmic reticulum</keyword>
<feature type="transmembrane region" description="Helical" evidence="12">
    <location>
        <begin position="611"/>
        <end position="632"/>
    </location>
</feature>
<feature type="transmembrane region" description="Helical" evidence="12">
    <location>
        <begin position="644"/>
        <end position="665"/>
    </location>
</feature>
<evidence type="ECO:0000256" key="3">
    <source>
        <dbReference type="ARBA" id="ARBA00008695"/>
    </source>
</evidence>
<dbReference type="InterPro" id="IPR017850">
    <property type="entry name" value="Alkaline_phosphatase_core_sf"/>
</dbReference>
<feature type="transmembrane region" description="Helical" evidence="12">
    <location>
        <begin position="735"/>
        <end position="751"/>
    </location>
</feature>
<dbReference type="PANTHER" id="PTHR23071:SF1">
    <property type="entry name" value="GPI ETHANOLAMINE PHOSPHATE TRANSFERASE 3"/>
    <property type="match status" value="1"/>
</dbReference>
<keyword evidence="9 12" id="KW-0472">Membrane</keyword>
<dbReference type="GO" id="GO:0005789">
    <property type="term" value="C:endoplasmic reticulum membrane"/>
    <property type="evidence" value="ECO:0007669"/>
    <property type="project" value="UniProtKB-SubCell"/>
</dbReference>
<evidence type="ECO:0000256" key="6">
    <source>
        <dbReference type="ARBA" id="ARBA00022692"/>
    </source>
</evidence>
<feature type="transmembrane region" description="Helical" evidence="12">
    <location>
        <begin position="776"/>
        <end position="797"/>
    </location>
</feature>
<dbReference type="Pfam" id="PF01663">
    <property type="entry name" value="Phosphodiest"/>
    <property type="match status" value="1"/>
</dbReference>
<feature type="compositionally biased region" description="Low complexity" evidence="11">
    <location>
        <begin position="20"/>
        <end position="33"/>
    </location>
</feature>
<keyword evidence="5" id="KW-0808">Transferase</keyword>
<evidence type="ECO:0000256" key="1">
    <source>
        <dbReference type="ARBA" id="ARBA00004477"/>
    </source>
</evidence>
<keyword evidence="10" id="KW-0325">Glycoprotein</keyword>
<comment type="similarity">
    <text evidence="3">Belongs to the PIGG/PIGN/PIGO family. PIGO subfamily.</text>
</comment>
<evidence type="ECO:0000256" key="2">
    <source>
        <dbReference type="ARBA" id="ARBA00004687"/>
    </source>
</evidence>
<sequence length="1001" mass="109230">MNPDTRTPTGPSAGGRKNKSSTQQQQQQQQQSQLRTPTTTPSEYKKIKAQWAAAQALLEKEKLDAARKKSGDADDGKGKGASERELLRAVKERDVAKNVVEENEFKRWHGGIMGVLGWFLFIHLVGIYFFTKGFLLTRLVLDNKSSCDVLPFEDGDYNITSPIAGASRSPKKGCWHPKTFDKAVVVVIDALRYDFVVPSSVNPAVADTLPSLYHDNFPILYDSAVSSPQNAFLLPFIADPPTTTLQRLKGLTTGTLPTFIDAGSNFAGMTIEEDNLVSQLISAGKKVVHLGDDTWEALFPNTFDKNLSRPFDSFNVWDLHTVDNGVINNLMPLLHPKNSTQWDVVFAHLLGVDHAGHRYGPHHTAMAAKLKQMNALIEDIMSRIDDNTLLVVLGDHGMDSKGDHGGESDDEIEASLWMYSKKPAFARTDPAFKTPPATAKDAEAVPQIDLVPTLALLLGLPVPFNNLGAPIEHAFAGHSSRKVDWQNLIDVNRVTAAQIRRYQQEYAEMRWLDDDRRLLSSPLEKFDAAEKAFSNMGVRTSVHKEVYQSYRDYERNVLGVCKALWARFDVTSMQLGVGLLVAGVIVLYAYARTSAQSEAKAGERTEISFSVLKYAGIGAVAGAVDGGILMALGVISDGVQPGDTLLFCAAALSILTASIRIWKFARPQLSLPVPPRSIWTICAVVITVLPSIGFASNSYTIWEDRISLFFLTTFGVLAACSSLRQPRRDDRVLGLYHSCLFIVLGRVASFSKLCREEQMPYCKSTYYASSASSTSAPWQLLIPFVLALILPSVIKSYYHGTLSYEGSAIFWIGIAFRIGIALTGVYWYLDANDDNASTWLDAAAALDDTPSVITSDSMKTVRVVIAQIVLAIAFAAGTTTFAWAKPCISIGMTPGSEIGDDGTAVAGAGSSPAKKTTVTILGFANVYGTRYFILVVNFALAIILLQKPMGAGAIGLQIWQILSLLEILDTNGLTTSNSPIGPVILGLLGRSITSRQDIRLR</sequence>
<dbReference type="Proteomes" id="UP000242877">
    <property type="component" value="Unassembled WGS sequence"/>
</dbReference>
<feature type="transmembrane region" description="Helical" evidence="12">
    <location>
        <begin position="573"/>
        <end position="591"/>
    </location>
</feature>
<dbReference type="GO" id="GO:0051377">
    <property type="term" value="F:mannose-ethanolamine phosphotransferase activity"/>
    <property type="evidence" value="ECO:0007669"/>
    <property type="project" value="EnsemblFungi"/>
</dbReference>
<keyword evidence="4" id="KW-0337">GPI-anchor biosynthesis</keyword>
<keyword evidence="6 12" id="KW-0812">Transmembrane</keyword>
<organism evidence="13 14">
    <name type="scientific">Ascosphaera apis ARSEF 7405</name>
    <dbReference type="NCBI Taxonomy" id="392613"/>
    <lineage>
        <taxon>Eukaryota</taxon>
        <taxon>Fungi</taxon>
        <taxon>Dikarya</taxon>
        <taxon>Ascomycota</taxon>
        <taxon>Pezizomycotina</taxon>
        <taxon>Eurotiomycetes</taxon>
        <taxon>Eurotiomycetidae</taxon>
        <taxon>Onygenales</taxon>
        <taxon>Ascosphaeraceae</taxon>
        <taxon>Ascosphaera</taxon>
    </lineage>
</organism>
<dbReference type="SUPFAM" id="SSF53649">
    <property type="entry name" value="Alkaline phosphatase-like"/>
    <property type="match status" value="1"/>
</dbReference>
<dbReference type="AlphaFoldDB" id="A0A162IDM4"/>
<comment type="subcellular location">
    <subcellularLocation>
        <location evidence="1">Endoplasmic reticulum membrane</location>
        <topology evidence="1">Multi-pass membrane protein</topology>
    </subcellularLocation>
</comment>
<feature type="transmembrane region" description="Helical" evidence="12">
    <location>
        <begin position="809"/>
        <end position="829"/>
    </location>
</feature>
<accession>A0A162IDM4</accession>
<gene>
    <name evidence="13" type="ORF">AAP_05615</name>
</gene>
<dbReference type="OrthoDB" id="272139at2759"/>
<dbReference type="GO" id="GO:0006506">
    <property type="term" value="P:GPI anchor biosynthetic process"/>
    <property type="evidence" value="ECO:0007669"/>
    <property type="project" value="UniProtKB-UniPathway"/>
</dbReference>
<evidence type="ECO:0000256" key="10">
    <source>
        <dbReference type="ARBA" id="ARBA00023180"/>
    </source>
</evidence>
<dbReference type="Gene3D" id="3.40.720.10">
    <property type="entry name" value="Alkaline Phosphatase, subunit A"/>
    <property type="match status" value="1"/>
</dbReference>
<evidence type="ECO:0000313" key="13">
    <source>
        <dbReference type="EMBL" id="KZZ87532.1"/>
    </source>
</evidence>
<evidence type="ECO:0000256" key="11">
    <source>
        <dbReference type="SAM" id="MobiDB-lite"/>
    </source>
</evidence>
<evidence type="ECO:0000313" key="14">
    <source>
        <dbReference type="Proteomes" id="UP000242877"/>
    </source>
</evidence>
<dbReference type="VEuPathDB" id="FungiDB:AAP_05615"/>
<comment type="caution">
    <text evidence="13">The sequence shown here is derived from an EMBL/GenBank/DDBJ whole genome shotgun (WGS) entry which is preliminary data.</text>
</comment>
<dbReference type="InterPro" id="IPR039524">
    <property type="entry name" value="PIGO/GPI13"/>
</dbReference>
<dbReference type="EMBL" id="AZGZ01000033">
    <property type="protein sequence ID" value="KZZ87532.1"/>
    <property type="molecule type" value="Genomic_DNA"/>
</dbReference>
<dbReference type="InterPro" id="IPR002591">
    <property type="entry name" value="Phosphodiest/P_Trfase"/>
</dbReference>
<feature type="transmembrane region" description="Helical" evidence="12">
    <location>
        <begin position="706"/>
        <end position="723"/>
    </location>
</feature>
<dbReference type="CDD" id="cd16023">
    <property type="entry name" value="GPI_EPT_3"/>
    <property type="match status" value="1"/>
</dbReference>
<dbReference type="InterPro" id="IPR037675">
    <property type="entry name" value="PIG-O_N"/>
</dbReference>
<comment type="pathway">
    <text evidence="2">Glycolipid biosynthesis; glycosylphosphatidylinositol-anchor biosynthesis.</text>
</comment>
<feature type="region of interest" description="Disordered" evidence="11">
    <location>
        <begin position="1"/>
        <end position="45"/>
    </location>
</feature>
<evidence type="ECO:0000256" key="5">
    <source>
        <dbReference type="ARBA" id="ARBA00022679"/>
    </source>
</evidence>
<evidence type="ECO:0000256" key="9">
    <source>
        <dbReference type="ARBA" id="ARBA00023136"/>
    </source>
</evidence>
<feature type="transmembrane region" description="Helical" evidence="12">
    <location>
        <begin position="864"/>
        <end position="884"/>
    </location>
</feature>
<evidence type="ECO:0000256" key="4">
    <source>
        <dbReference type="ARBA" id="ARBA00022502"/>
    </source>
</evidence>
<evidence type="ECO:0000256" key="8">
    <source>
        <dbReference type="ARBA" id="ARBA00022989"/>
    </source>
</evidence>
<evidence type="ECO:0000256" key="12">
    <source>
        <dbReference type="SAM" id="Phobius"/>
    </source>
</evidence>
<feature type="transmembrane region" description="Helical" evidence="12">
    <location>
        <begin position="111"/>
        <end position="130"/>
    </location>
</feature>
<feature type="compositionally biased region" description="Polar residues" evidence="11">
    <location>
        <begin position="1"/>
        <end position="10"/>
    </location>
</feature>
<protein>
    <submittedName>
        <fullName evidence="13">Alkaline phosphatase-like, alpha/beta/alpha</fullName>
    </submittedName>
</protein>
<proteinExistence type="inferred from homology"/>
<evidence type="ECO:0000256" key="7">
    <source>
        <dbReference type="ARBA" id="ARBA00022824"/>
    </source>
</evidence>
<keyword evidence="14" id="KW-1185">Reference proteome</keyword>
<dbReference type="UniPathway" id="UPA00196"/>